<name>A0ABP3ZH84_9PSEU</name>
<organism evidence="3 4">
    <name type="scientific">Pseudonocardia zijingensis</name>
    <dbReference type="NCBI Taxonomy" id="153376"/>
    <lineage>
        <taxon>Bacteria</taxon>
        <taxon>Bacillati</taxon>
        <taxon>Actinomycetota</taxon>
        <taxon>Actinomycetes</taxon>
        <taxon>Pseudonocardiales</taxon>
        <taxon>Pseudonocardiaceae</taxon>
        <taxon>Pseudonocardia</taxon>
    </lineage>
</organism>
<reference evidence="4" key="1">
    <citation type="journal article" date="2019" name="Int. J. Syst. Evol. Microbiol.">
        <title>The Global Catalogue of Microorganisms (GCM) 10K type strain sequencing project: providing services to taxonomists for standard genome sequencing and annotation.</title>
        <authorList>
            <consortium name="The Broad Institute Genomics Platform"/>
            <consortium name="The Broad Institute Genome Sequencing Center for Infectious Disease"/>
            <person name="Wu L."/>
            <person name="Ma J."/>
        </authorList>
    </citation>
    <scope>NUCLEOTIDE SEQUENCE [LARGE SCALE GENOMIC DNA]</scope>
    <source>
        <strain evidence="4">JCM 11117</strain>
    </source>
</reference>
<dbReference type="Pfam" id="PF19291">
    <property type="entry name" value="TREH_N"/>
    <property type="match status" value="1"/>
</dbReference>
<accession>A0ABP3ZH84</accession>
<dbReference type="Gene3D" id="1.50.10.10">
    <property type="match status" value="1"/>
</dbReference>
<gene>
    <name evidence="3" type="ORF">GCM10009559_04220</name>
</gene>
<keyword evidence="4" id="KW-1185">Reference proteome</keyword>
<proteinExistence type="predicted"/>
<dbReference type="SUPFAM" id="SSF48208">
    <property type="entry name" value="Six-hairpin glycosidases"/>
    <property type="match status" value="1"/>
</dbReference>
<evidence type="ECO:0000259" key="1">
    <source>
        <dbReference type="Pfam" id="PF00723"/>
    </source>
</evidence>
<evidence type="ECO:0000259" key="2">
    <source>
        <dbReference type="Pfam" id="PF19291"/>
    </source>
</evidence>
<feature type="domain" description="Trehalase-like N-terminal" evidence="2">
    <location>
        <begin position="10"/>
        <end position="151"/>
    </location>
</feature>
<evidence type="ECO:0000313" key="4">
    <source>
        <dbReference type="Proteomes" id="UP001499967"/>
    </source>
</evidence>
<feature type="domain" description="GH15-like" evidence="1">
    <location>
        <begin position="235"/>
        <end position="601"/>
    </location>
</feature>
<dbReference type="InterPro" id="IPR045582">
    <property type="entry name" value="Trehalase-like_N"/>
</dbReference>
<evidence type="ECO:0000313" key="3">
    <source>
        <dbReference type="EMBL" id="GAA0921284.1"/>
    </source>
</evidence>
<comment type="caution">
    <text evidence="3">The sequence shown here is derived from an EMBL/GenBank/DDBJ whole genome shotgun (WGS) entry which is preliminary data.</text>
</comment>
<dbReference type="Proteomes" id="UP001499967">
    <property type="component" value="Unassembled WGS sequence"/>
</dbReference>
<dbReference type="PANTHER" id="PTHR31616:SF0">
    <property type="entry name" value="GLUCAN 1,4-ALPHA-GLUCOSIDASE"/>
    <property type="match status" value="1"/>
</dbReference>
<dbReference type="InterPro" id="IPR012341">
    <property type="entry name" value="6hp_glycosidase-like_sf"/>
</dbReference>
<keyword evidence="3" id="KW-0378">Hydrolase</keyword>
<dbReference type="InterPro" id="IPR011613">
    <property type="entry name" value="GH15-like"/>
</dbReference>
<dbReference type="PANTHER" id="PTHR31616">
    <property type="entry name" value="TREHALASE"/>
    <property type="match status" value="1"/>
</dbReference>
<dbReference type="GO" id="GO:0016787">
    <property type="term" value="F:hydrolase activity"/>
    <property type="evidence" value="ECO:0007669"/>
    <property type="project" value="UniProtKB-KW"/>
</dbReference>
<protein>
    <submittedName>
        <fullName evidence="3">Glycoside hydrolase family 15 protein</fullName>
    </submittedName>
</protein>
<sequence length="615" mass="68748">MREAAMTEAAIADHGLIGDLQTAALVSTDGSVDWFCCPRFDSPSVFGALLDDERGGHFRIRPHHDYASRQMYFPDTAILITRFTTEAGMGEVVDFMPPAGSVATGNHQLARMVRCIRGEMTFEVDVAPRFDYGRRAHTLDLSASGAVFGTDALTLTMHAVREPADERLATVRVEENDLHLTIPLTAGQVRGVVLESDAGGPPREIRVAEFERMFHETAAYWRTWLHRCTYTGRWRETLQRSAITLKLMTYAPSGGLVAAPTTGLPEQVGGERNWDYRYTWVRDASFSVYALLRLGFTEEAAQFSRWMRDRVSERVGGEGGPLNIMYRVDGSSDLKEESLEHWSGYRGSRPVRIGNGAADQLQLDIYGEALDSIYFADRRGLEVGHRGWTEIRELLDWLAAHWDQPEEGIWETRGGRQDFTYGRLMSWVAFDRGIRMAATHGRPAAVAAWTQARDAIYDQIMEKGWNRDRGAFVQHYGSPVLDSSLLRMSSVGFIAPHDPMWASTLRAMDSELVTDSLVYRYDPEASPDGLLGSEGTFSLCSFMYVDALARAGRVEDARLAFEKMLTYANHVGLFSEEIALSGEQIGNFPQAFTHLALIDAAITLDAELDRANARR</sequence>
<dbReference type="Pfam" id="PF00723">
    <property type="entry name" value="Glyco_hydro_15"/>
    <property type="match status" value="1"/>
</dbReference>
<dbReference type="InterPro" id="IPR008928">
    <property type="entry name" value="6-hairpin_glycosidase_sf"/>
</dbReference>
<dbReference type="EMBL" id="BAAAHP010000010">
    <property type="protein sequence ID" value="GAA0921284.1"/>
    <property type="molecule type" value="Genomic_DNA"/>
</dbReference>